<protein>
    <submittedName>
        <fullName evidence="1">Uncharacterized protein</fullName>
    </submittedName>
</protein>
<sequence length="248" mass="26416">MLLVGECMQNQKKIWGSAIVFAVLVVCTLSFQNCAPSSSGSASSDNNNSNSTDSSGILSYPNSGTPVVLVPGQAVTLKLQKPSYMGSAADYIWMVPGDDYALASYYGLFTEINGYIYVSLTVKASYSSAKNMRLYILKMSDYSYADTTGLGIRVDSSAYGSHYSADMATEICDSRGSYVPTFIYDPSKSAADALIVFDNGAGVGSLECSFGGTSVDCLNTPAWPSDWASKKLTISGYNRCGTSTSRTF</sequence>
<dbReference type="Proteomes" id="UP000197003">
    <property type="component" value="Chromosome"/>
</dbReference>
<organism evidence="1 2">
    <name type="scientific">Bdellovibrio bacteriovorus</name>
    <dbReference type="NCBI Taxonomy" id="959"/>
    <lineage>
        <taxon>Bacteria</taxon>
        <taxon>Pseudomonadati</taxon>
        <taxon>Bdellovibrionota</taxon>
        <taxon>Bdellovibrionia</taxon>
        <taxon>Bdellovibrionales</taxon>
        <taxon>Pseudobdellovibrionaceae</taxon>
        <taxon>Bdellovibrio</taxon>
    </lineage>
</organism>
<dbReference type="AlphaFoldDB" id="A0A1Z3N785"/>
<dbReference type="EMBL" id="CP020946">
    <property type="protein sequence ID" value="ASD63309.1"/>
    <property type="molecule type" value="Genomic_DNA"/>
</dbReference>
<accession>A0A1Z3N785</accession>
<evidence type="ECO:0000313" key="2">
    <source>
        <dbReference type="Proteomes" id="UP000197003"/>
    </source>
</evidence>
<gene>
    <name evidence="1" type="ORF">B9G79_06850</name>
</gene>
<evidence type="ECO:0000313" key="1">
    <source>
        <dbReference type="EMBL" id="ASD63309.1"/>
    </source>
</evidence>
<proteinExistence type="predicted"/>
<name>A0A1Z3N785_BDEBC</name>
<reference evidence="1 2" key="1">
    <citation type="submission" date="2017-04" db="EMBL/GenBank/DDBJ databases">
        <title>Whole genome sequence of Bdellovibrio bacteriovorus strain SSB218315.</title>
        <authorList>
            <person name="Oyedara O."/>
            <person name="Rodriguez-Perez M.A."/>
        </authorList>
    </citation>
    <scope>NUCLEOTIDE SEQUENCE [LARGE SCALE GENOMIC DNA]</scope>
    <source>
        <strain evidence="1 2">SSB218315</strain>
    </source>
</reference>
<dbReference type="OrthoDB" id="9342547at2"/>